<evidence type="ECO:0000256" key="11">
    <source>
        <dbReference type="ARBA" id="ARBA00023180"/>
    </source>
</evidence>
<dbReference type="SUPFAM" id="SSF63712">
    <property type="entry name" value="Nicotinic receptor ligand binding domain-like"/>
    <property type="match status" value="1"/>
</dbReference>
<reference evidence="19" key="1">
    <citation type="submission" date="2015-02" db="EMBL/GenBank/DDBJ databases">
        <title>Genome sequencing for Strongylocentrotus purpuratus.</title>
        <authorList>
            <person name="Murali S."/>
            <person name="Liu Y."/>
            <person name="Vee V."/>
            <person name="English A."/>
            <person name="Wang M."/>
            <person name="Skinner E."/>
            <person name="Han Y."/>
            <person name="Muzny D.M."/>
            <person name="Worley K.C."/>
            <person name="Gibbs R.A."/>
        </authorList>
    </citation>
    <scope>NUCLEOTIDE SEQUENCE</scope>
</reference>
<evidence type="ECO:0000256" key="14">
    <source>
        <dbReference type="ARBA" id="ARBA00034099"/>
    </source>
</evidence>
<dbReference type="GO" id="GO:0045211">
    <property type="term" value="C:postsynaptic membrane"/>
    <property type="evidence" value="ECO:0007669"/>
    <property type="project" value="InterPro"/>
</dbReference>
<feature type="domain" description="Neurotransmitter-gated ion-channel ligand-binding" evidence="16">
    <location>
        <begin position="1"/>
        <end position="180"/>
    </location>
</feature>
<keyword evidence="13 15" id="KW-0407">Ion channel</keyword>
<evidence type="ECO:0000256" key="8">
    <source>
        <dbReference type="ARBA" id="ARBA00023136"/>
    </source>
</evidence>
<feature type="transmembrane region" description="Helical" evidence="15">
    <location>
        <begin position="247"/>
        <end position="270"/>
    </location>
</feature>
<keyword evidence="5 15" id="KW-1133">Transmembrane helix</keyword>
<dbReference type="InterPro" id="IPR036719">
    <property type="entry name" value="Neuro-gated_channel_TM_sf"/>
</dbReference>
<keyword evidence="6" id="KW-0770">Synapse</keyword>
<keyword evidence="8 15" id="KW-0472">Membrane</keyword>
<feature type="transmembrane region" description="Helical" evidence="15">
    <location>
        <begin position="387"/>
        <end position="405"/>
    </location>
</feature>
<keyword evidence="9" id="KW-1015">Disulfide bond</keyword>
<reference evidence="18" key="2">
    <citation type="submission" date="2021-01" db="UniProtKB">
        <authorList>
            <consortium name="EnsemblMetazoa"/>
        </authorList>
    </citation>
    <scope>IDENTIFICATION</scope>
</reference>
<dbReference type="GO" id="GO:0022848">
    <property type="term" value="F:acetylcholine-gated monoatomic cation-selective channel activity"/>
    <property type="evidence" value="ECO:0007669"/>
    <property type="project" value="InterPro"/>
</dbReference>
<dbReference type="InterPro" id="IPR006202">
    <property type="entry name" value="Neur_chan_lig-bd"/>
</dbReference>
<evidence type="ECO:0000256" key="15">
    <source>
        <dbReference type="RuleBase" id="RU000687"/>
    </source>
</evidence>
<evidence type="ECO:0000256" key="12">
    <source>
        <dbReference type="ARBA" id="ARBA00023286"/>
    </source>
</evidence>
<evidence type="ECO:0000256" key="4">
    <source>
        <dbReference type="ARBA" id="ARBA00022692"/>
    </source>
</evidence>
<dbReference type="OrthoDB" id="5975154at2759"/>
<dbReference type="Pfam" id="PF02932">
    <property type="entry name" value="Neur_chan_memb"/>
    <property type="match status" value="1"/>
</dbReference>
<evidence type="ECO:0000256" key="3">
    <source>
        <dbReference type="ARBA" id="ARBA00022475"/>
    </source>
</evidence>
<accession>A0A7M7HMU1</accession>
<keyword evidence="4 15" id="KW-0812">Transmembrane</keyword>
<dbReference type="EnsemblMetazoa" id="XM_011675848">
    <property type="protein sequence ID" value="XP_011674150"/>
    <property type="gene ID" value="LOC764011"/>
</dbReference>
<sequence>MGIALQQIIDVDEKNQQIISNLWMTVRWTDPTLAWNKSEYGGLDKIRVLPDMIWRPDILVYNSAAPKFDPTFHTKVTVTSEGLCEWIPPGIFKTSCPIDVTYFPFDIQECEIKFGSWTYGGFTVDLELLSDEVAMNDTSEFVKNGEWNLIGMPAEKKIKNYTCCPETYPSLHFYITIRRRALYYTLNILVPCLVISSLALVGFTLPVESGEKLSFGITILLSLTVFMLLVAEAMPATSVSVPLIAKYFDCVLMMVAVSVVFTVITLNIHYRHPNSHVMASWQRSLLLEWLPWLLYMKRPGREWSPCQPKPSRDDMGPPVFSHVGPSTEIQLMDRSPKRKVGTNGMVPQQLDLIIREVRFLTERYKLKDMEDDEIHDWKFAAMVIDRFAMVFLTIFTVVATVVILSDHP</sequence>
<dbReference type="AlphaFoldDB" id="A0A7M7HMU1"/>
<dbReference type="Proteomes" id="UP000007110">
    <property type="component" value="Unassembled WGS sequence"/>
</dbReference>
<dbReference type="Pfam" id="PF02931">
    <property type="entry name" value="Neur_chan_LBD"/>
    <property type="match status" value="1"/>
</dbReference>
<dbReference type="PRINTS" id="PR00252">
    <property type="entry name" value="NRIONCHANNEL"/>
</dbReference>
<dbReference type="CDD" id="cd19051">
    <property type="entry name" value="LGIC_TM_cation"/>
    <property type="match status" value="1"/>
</dbReference>
<dbReference type="PRINTS" id="PR00254">
    <property type="entry name" value="NICOTINICR"/>
</dbReference>
<dbReference type="SUPFAM" id="SSF90112">
    <property type="entry name" value="Neurotransmitter-gated ion-channel transmembrane pore"/>
    <property type="match status" value="1"/>
</dbReference>
<dbReference type="GO" id="GO:0004888">
    <property type="term" value="F:transmembrane signaling receptor activity"/>
    <property type="evidence" value="ECO:0007669"/>
    <property type="project" value="InterPro"/>
</dbReference>
<dbReference type="InterPro" id="IPR038050">
    <property type="entry name" value="Neuro_actylchol_rec"/>
</dbReference>
<feature type="domain" description="Neurotransmitter-gated ion-channel transmembrane" evidence="17">
    <location>
        <begin position="188"/>
        <end position="404"/>
    </location>
</feature>
<evidence type="ECO:0000313" key="18">
    <source>
        <dbReference type="EnsemblMetazoa" id="XP_011674150"/>
    </source>
</evidence>
<dbReference type="GeneID" id="764011"/>
<keyword evidence="3" id="KW-1003">Cell membrane</keyword>
<dbReference type="Gene3D" id="1.20.58.390">
    <property type="entry name" value="Neurotransmitter-gated ion-channel transmembrane domain"/>
    <property type="match status" value="2"/>
</dbReference>
<evidence type="ECO:0000256" key="7">
    <source>
        <dbReference type="ARBA" id="ARBA00023065"/>
    </source>
</evidence>
<evidence type="ECO:0000256" key="5">
    <source>
        <dbReference type="ARBA" id="ARBA00022989"/>
    </source>
</evidence>
<proteinExistence type="inferred from homology"/>
<dbReference type="InterPro" id="IPR006201">
    <property type="entry name" value="Neur_channel"/>
</dbReference>
<comment type="similarity">
    <text evidence="1">Belongs to the ligand-gated ion channel (TC 1.A.9) family. Acetylcholine receptor (TC 1.A.9.1) subfamily.</text>
</comment>
<keyword evidence="19" id="KW-1185">Reference proteome</keyword>
<feature type="transmembrane region" description="Helical" evidence="15">
    <location>
        <begin position="215"/>
        <end position="235"/>
    </location>
</feature>
<dbReference type="PROSITE" id="PS00236">
    <property type="entry name" value="NEUROTR_ION_CHANNEL"/>
    <property type="match status" value="1"/>
</dbReference>
<feature type="transmembrane region" description="Helical" evidence="15">
    <location>
        <begin position="181"/>
        <end position="203"/>
    </location>
</feature>
<dbReference type="InterPro" id="IPR018000">
    <property type="entry name" value="Neurotransmitter_ion_chnl_CS"/>
</dbReference>
<keyword evidence="12" id="KW-1071">Ligand-gated ion channel</keyword>
<evidence type="ECO:0000256" key="13">
    <source>
        <dbReference type="ARBA" id="ARBA00023303"/>
    </source>
</evidence>
<evidence type="ECO:0000313" key="19">
    <source>
        <dbReference type="Proteomes" id="UP000007110"/>
    </source>
</evidence>
<keyword evidence="11" id="KW-0325">Glycoprotein</keyword>
<evidence type="ECO:0000256" key="6">
    <source>
        <dbReference type="ARBA" id="ARBA00023018"/>
    </source>
</evidence>
<organism evidence="18 19">
    <name type="scientific">Strongylocentrotus purpuratus</name>
    <name type="common">Purple sea urchin</name>
    <dbReference type="NCBI Taxonomy" id="7668"/>
    <lineage>
        <taxon>Eukaryota</taxon>
        <taxon>Metazoa</taxon>
        <taxon>Echinodermata</taxon>
        <taxon>Eleutherozoa</taxon>
        <taxon>Echinozoa</taxon>
        <taxon>Echinoidea</taxon>
        <taxon>Euechinoidea</taxon>
        <taxon>Echinacea</taxon>
        <taxon>Camarodonta</taxon>
        <taxon>Echinidea</taxon>
        <taxon>Strongylocentrotidae</taxon>
        <taxon>Strongylocentrotus</taxon>
    </lineage>
</organism>
<dbReference type="PANTHER" id="PTHR18945">
    <property type="entry name" value="NEUROTRANSMITTER GATED ION CHANNEL"/>
    <property type="match status" value="1"/>
</dbReference>
<evidence type="ECO:0000256" key="10">
    <source>
        <dbReference type="ARBA" id="ARBA00023170"/>
    </source>
</evidence>
<dbReference type="FunFam" id="2.70.170.10:FF:000016">
    <property type="entry name" value="Nicotinic acetylcholine receptor subunit"/>
    <property type="match status" value="1"/>
</dbReference>
<comment type="subcellular location">
    <subcellularLocation>
        <location evidence="14">Synaptic cell membrane</location>
        <topology evidence="14">Multi-pass membrane protein</topology>
    </subcellularLocation>
</comment>
<dbReference type="Gene3D" id="2.70.170.10">
    <property type="entry name" value="Neurotransmitter-gated ion-channel ligand-binding domain"/>
    <property type="match status" value="1"/>
</dbReference>
<dbReference type="InterPro" id="IPR036734">
    <property type="entry name" value="Neur_chan_lig-bd_sf"/>
</dbReference>
<keyword evidence="7 15" id="KW-0406">Ion transport</keyword>
<evidence type="ECO:0000259" key="16">
    <source>
        <dbReference type="Pfam" id="PF02931"/>
    </source>
</evidence>
<name>A0A7M7HMU1_STRPU</name>
<keyword evidence="10" id="KW-0675">Receptor</keyword>
<evidence type="ECO:0008006" key="20">
    <source>
        <dbReference type="Google" id="ProtNLM"/>
    </source>
</evidence>
<dbReference type="InterPro" id="IPR006029">
    <property type="entry name" value="Neurotrans-gated_channel_TM"/>
</dbReference>
<evidence type="ECO:0000256" key="2">
    <source>
        <dbReference type="ARBA" id="ARBA00022448"/>
    </source>
</evidence>
<dbReference type="RefSeq" id="XP_011674150.1">
    <property type="nucleotide sequence ID" value="XM_011675848.2"/>
</dbReference>
<dbReference type="InterPro" id="IPR002394">
    <property type="entry name" value="Nicotinic_acetylcholine_rcpt"/>
</dbReference>
<dbReference type="CDD" id="cd18997">
    <property type="entry name" value="LGIC_ECD_nAChR"/>
    <property type="match status" value="1"/>
</dbReference>
<evidence type="ECO:0000256" key="1">
    <source>
        <dbReference type="ARBA" id="ARBA00009237"/>
    </source>
</evidence>
<evidence type="ECO:0000256" key="9">
    <source>
        <dbReference type="ARBA" id="ARBA00023157"/>
    </source>
</evidence>
<protein>
    <recommendedName>
        <fullName evidence="20">Neuronal acetylcholine receptor subunit alpha-7</fullName>
    </recommendedName>
</protein>
<keyword evidence="2 15" id="KW-0813">Transport</keyword>
<dbReference type="NCBIfam" id="TIGR00860">
    <property type="entry name" value="LIC"/>
    <property type="match status" value="1"/>
</dbReference>
<evidence type="ECO:0000259" key="17">
    <source>
        <dbReference type="Pfam" id="PF02932"/>
    </source>
</evidence>
<dbReference type="FunFam" id="1.20.58.390:FF:000073">
    <property type="entry name" value="Neuronal acetylcholine receptor subunit alpha-9-II"/>
    <property type="match status" value="1"/>
</dbReference>